<evidence type="ECO:0000313" key="3">
    <source>
        <dbReference type="EMBL" id="BAV43850.1"/>
    </source>
</evidence>
<dbReference type="Gene3D" id="3.30.565.40">
    <property type="entry name" value="Fervidobacterium nodosum Rt17-B1 like"/>
    <property type="match status" value="1"/>
</dbReference>
<accession>A0A1B4Y9X5</accession>
<dbReference type="AlphaFoldDB" id="A0A1B4Y9X5"/>
<dbReference type="GeneID" id="93439561"/>
<dbReference type="InterPro" id="IPR037126">
    <property type="entry name" value="PdaC/RsiV-like_sf"/>
</dbReference>
<evidence type="ECO:0000259" key="2">
    <source>
        <dbReference type="Pfam" id="PF11738"/>
    </source>
</evidence>
<dbReference type="Gene3D" id="3.90.640.20">
    <property type="entry name" value="Heat-shock cognate protein, ATPase"/>
    <property type="match status" value="1"/>
</dbReference>
<feature type="signal peptide" evidence="1">
    <location>
        <begin position="1"/>
        <end position="24"/>
    </location>
</feature>
<dbReference type="InterPro" id="IPR021729">
    <property type="entry name" value="DUF3298"/>
</dbReference>
<dbReference type="Pfam" id="PF11738">
    <property type="entry name" value="DUF3298"/>
    <property type="match status" value="1"/>
</dbReference>
<sequence length="230" mass="25212">MRPIMMFVLVTFATLFGSTGLAAAAPPKSYCDELKGATTGEVCKTQMTEPGYTVDISLPSNYPDGKSLESFVRETGEHFLDKAKSSTARDAPYELDITSTNYESAIPPRGTQSVVLKIYQNGGGPRPQTTYKAFNWDQAYRKPITWEKLWQPETDPLKVVFPIVESELSKQSEEQVVIASSAGLDPKNYQNFAISNDGITFFFSPGELLPEAAGARQVLVPRAAVDPMLA</sequence>
<name>A0A1B4Y9X5_MYCUL</name>
<organism evidence="3 4">
    <name type="scientific">Mycobacterium ulcerans subsp. shinshuense</name>
    <dbReference type="NCBI Taxonomy" id="1124626"/>
    <lineage>
        <taxon>Bacteria</taxon>
        <taxon>Bacillati</taxon>
        <taxon>Actinomycetota</taxon>
        <taxon>Actinomycetes</taxon>
        <taxon>Mycobacteriales</taxon>
        <taxon>Mycobacteriaceae</taxon>
        <taxon>Mycobacterium</taxon>
        <taxon>Mycobacterium ulcerans group</taxon>
    </lineage>
</organism>
<evidence type="ECO:0000313" key="4">
    <source>
        <dbReference type="Proteomes" id="UP000218067"/>
    </source>
</evidence>
<reference evidence="3 4" key="1">
    <citation type="submission" date="2016-08" db="EMBL/GenBank/DDBJ databases">
        <title>Complete genome sequence of Mycobacterium shinshuense, a subspecies of M. ulcerans.</title>
        <authorList>
            <person name="Yoshida M."/>
            <person name="Ogura Y."/>
            <person name="Hayashi T."/>
            <person name="Hoshino Y."/>
        </authorList>
    </citation>
    <scope>NUCLEOTIDE SEQUENCE [LARGE SCALE GENOMIC DNA]</scope>
    <source>
        <strain evidence="4">ATCC 33728</strain>
    </source>
</reference>
<dbReference type="NCBIfam" id="NF043047">
    <property type="entry name" value="EstaseRv3036c"/>
    <property type="match status" value="1"/>
</dbReference>
<dbReference type="InterPro" id="IPR053421">
    <property type="entry name" value="Esterase_Immunogenic_RsiV"/>
</dbReference>
<dbReference type="EMBL" id="AP017624">
    <property type="protein sequence ID" value="BAV43850.1"/>
    <property type="molecule type" value="Genomic_DNA"/>
</dbReference>
<gene>
    <name evidence="3" type="primary">mpt64</name>
    <name evidence="3" type="ORF">SHTP_5016</name>
</gene>
<dbReference type="RefSeq" id="WP_096372208.1">
    <property type="nucleotide sequence ID" value="NZ_AP017624.1"/>
</dbReference>
<protein>
    <submittedName>
        <fullName evidence="3">Immunogenic protein</fullName>
    </submittedName>
</protein>
<proteinExistence type="predicted"/>
<evidence type="ECO:0000256" key="1">
    <source>
        <dbReference type="SAM" id="SignalP"/>
    </source>
</evidence>
<dbReference type="Proteomes" id="UP000218067">
    <property type="component" value="Chromosome"/>
</dbReference>
<feature type="chain" id="PRO_5008572967" evidence="1">
    <location>
        <begin position="25"/>
        <end position="230"/>
    </location>
</feature>
<feature type="domain" description="DUF3298" evidence="2">
    <location>
        <begin position="148"/>
        <end position="222"/>
    </location>
</feature>
<keyword evidence="1" id="KW-0732">Signal</keyword>